<dbReference type="GO" id="GO:0005886">
    <property type="term" value="C:plasma membrane"/>
    <property type="evidence" value="ECO:0007669"/>
    <property type="project" value="UniProtKB-SubCell"/>
</dbReference>
<evidence type="ECO:0000259" key="8">
    <source>
        <dbReference type="Pfam" id="PF02687"/>
    </source>
</evidence>
<accession>A0A1J5SET4</accession>
<keyword evidence="4 7" id="KW-0812">Transmembrane</keyword>
<feature type="domain" description="MacB-like periplasmic core" evidence="9">
    <location>
        <begin position="22"/>
        <end position="228"/>
    </location>
</feature>
<dbReference type="InterPro" id="IPR025857">
    <property type="entry name" value="MacB_PCD"/>
</dbReference>
<feature type="transmembrane region" description="Helical" evidence="7">
    <location>
        <begin position="347"/>
        <end position="369"/>
    </location>
</feature>
<evidence type="ECO:0000259" key="9">
    <source>
        <dbReference type="Pfam" id="PF12704"/>
    </source>
</evidence>
<keyword evidence="5 7" id="KW-1133">Transmembrane helix</keyword>
<organism evidence="10">
    <name type="scientific">mine drainage metagenome</name>
    <dbReference type="NCBI Taxonomy" id="410659"/>
    <lineage>
        <taxon>unclassified sequences</taxon>
        <taxon>metagenomes</taxon>
        <taxon>ecological metagenomes</taxon>
    </lineage>
</organism>
<feature type="transmembrane region" description="Helical" evidence="7">
    <location>
        <begin position="302"/>
        <end position="327"/>
    </location>
</feature>
<keyword evidence="3" id="KW-1003">Cell membrane</keyword>
<dbReference type="AlphaFoldDB" id="A0A1J5SET4"/>
<dbReference type="Pfam" id="PF12704">
    <property type="entry name" value="MacB_PCD"/>
    <property type="match status" value="1"/>
</dbReference>
<feature type="domain" description="ABC3 transporter permease C-terminal" evidence="8">
    <location>
        <begin position="261"/>
        <end position="372"/>
    </location>
</feature>
<comment type="subcellular location">
    <subcellularLocation>
        <location evidence="1">Cell membrane</location>
        <topology evidence="1">Multi-pass membrane protein</topology>
    </subcellularLocation>
</comment>
<proteinExistence type="predicted"/>
<dbReference type="PANTHER" id="PTHR43738:SF1">
    <property type="entry name" value="HEMIN TRANSPORT SYSTEM PERMEASE PROTEIN HRTB-RELATED"/>
    <property type="match status" value="1"/>
</dbReference>
<sequence>MNRLALRMLFGDRAKYAMMISGIMFATILMTQGAALFAGVMSWTSSTLRNVRAELWVTDPMVDQIGDTRPLRDTDVSRVRSVDGVAWAAPIYQGMMQARLFDGNSRLVTLIGIDATTLAGAPEHMVAGRLEDLRLPNAVIVDEYGAERLGESYGRKFRIGDEFELNDHEARVVGICKAARSFTGGPYLYTTYDRAMQYAPPQRKMLSFVIAAAKPGLDPHQVAARIAKATGLRVFTENQFMWSTVWWYVTNTGIPINIGTLVFLGFIVGVAISGQTFYAFVLENMKNLGALKAMGASTGRMCGMLVLQSVTVGLIGYGIGVGVVALMGHFLLKLGKVPFLLVWQIPAGSLVAVLLICVISALIGIARVARIEAAIVFRT</sequence>
<evidence type="ECO:0000256" key="1">
    <source>
        <dbReference type="ARBA" id="ARBA00004651"/>
    </source>
</evidence>
<gene>
    <name evidence="10" type="ORF">GALL_113370</name>
</gene>
<evidence type="ECO:0000256" key="5">
    <source>
        <dbReference type="ARBA" id="ARBA00022989"/>
    </source>
</evidence>
<evidence type="ECO:0000256" key="2">
    <source>
        <dbReference type="ARBA" id="ARBA00022448"/>
    </source>
</evidence>
<evidence type="ECO:0000256" key="4">
    <source>
        <dbReference type="ARBA" id="ARBA00022692"/>
    </source>
</evidence>
<evidence type="ECO:0000256" key="3">
    <source>
        <dbReference type="ARBA" id="ARBA00022475"/>
    </source>
</evidence>
<dbReference type="PANTHER" id="PTHR43738">
    <property type="entry name" value="ABC TRANSPORTER, MEMBRANE PROTEIN"/>
    <property type="match status" value="1"/>
</dbReference>
<dbReference type="InterPro" id="IPR003838">
    <property type="entry name" value="ABC3_permease_C"/>
</dbReference>
<name>A0A1J5SET4_9ZZZZ</name>
<dbReference type="Pfam" id="PF02687">
    <property type="entry name" value="FtsX"/>
    <property type="match status" value="1"/>
</dbReference>
<dbReference type="InterPro" id="IPR051125">
    <property type="entry name" value="ABC-4/HrtB_transporter"/>
</dbReference>
<keyword evidence="2" id="KW-0813">Transport</keyword>
<reference evidence="10" key="1">
    <citation type="submission" date="2016-10" db="EMBL/GenBank/DDBJ databases">
        <title>Sequence of Gallionella enrichment culture.</title>
        <authorList>
            <person name="Poehlein A."/>
            <person name="Muehling M."/>
            <person name="Daniel R."/>
        </authorList>
    </citation>
    <scope>NUCLEOTIDE SEQUENCE</scope>
</reference>
<dbReference type="EMBL" id="MLJW01000043">
    <property type="protein sequence ID" value="OIR06427.1"/>
    <property type="molecule type" value="Genomic_DNA"/>
</dbReference>
<comment type="caution">
    <text evidence="10">The sequence shown here is derived from an EMBL/GenBank/DDBJ whole genome shotgun (WGS) entry which is preliminary data.</text>
</comment>
<protein>
    <submittedName>
        <fullName evidence="10">FtsX-like permease family protein</fullName>
    </submittedName>
</protein>
<feature type="transmembrane region" description="Helical" evidence="7">
    <location>
        <begin position="261"/>
        <end position="281"/>
    </location>
</feature>
<keyword evidence="6 7" id="KW-0472">Membrane</keyword>
<evidence type="ECO:0000256" key="7">
    <source>
        <dbReference type="SAM" id="Phobius"/>
    </source>
</evidence>
<evidence type="ECO:0000313" key="10">
    <source>
        <dbReference type="EMBL" id="OIR06427.1"/>
    </source>
</evidence>
<evidence type="ECO:0000256" key="6">
    <source>
        <dbReference type="ARBA" id="ARBA00023136"/>
    </source>
</evidence>